<dbReference type="Gramene" id="OMO68752">
    <property type="protein sequence ID" value="OMO68752"/>
    <property type="gene ID" value="CCACVL1_19854"/>
</dbReference>
<accession>A0A1R3HEM4</accession>
<sequence length="318" mass="36161">MDQKSLCSLKEVISCQQFPDEHWTTYWERYNKLCESNPDHGLSELHLIQIFYYGLSHKARECLDYMKIWINFGIDSTTYIVAHKIMRLKCVNLFKYSNLVCNQVKGEKWEILPKEASKIGQEEKEASIKVPIMKEIEEVSSATKDDSKSQELKVQDPIQFFSNDEDDAPCMVCIPTTPEEIPKIVHEERVAPKEDVEMDIPPPSPPKIAKHEEPPYDEHFGHPKDLKDLVDDQVLELTYPNLEVDLQEFEAKEQRSVSRQEDMSSGGQALEHMGPKTNQVGRQACDMGAQPDSGVPPSSHMDAADLVPEANDLGAQCN</sequence>
<organism evidence="2 3">
    <name type="scientific">Corchorus capsularis</name>
    <name type="common">Jute</name>
    <dbReference type="NCBI Taxonomy" id="210143"/>
    <lineage>
        <taxon>Eukaryota</taxon>
        <taxon>Viridiplantae</taxon>
        <taxon>Streptophyta</taxon>
        <taxon>Embryophyta</taxon>
        <taxon>Tracheophyta</taxon>
        <taxon>Spermatophyta</taxon>
        <taxon>Magnoliopsida</taxon>
        <taxon>eudicotyledons</taxon>
        <taxon>Gunneridae</taxon>
        <taxon>Pentapetalae</taxon>
        <taxon>rosids</taxon>
        <taxon>malvids</taxon>
        <taxon>Malvales</taxon>
        <taxon>Malvaceae</taxon>
        <taxon>Grewioideae</taxon>
        <taxon>Apeibeae</taxon>
        <taxon>Corchorus</taxon>
    </lineage>
</organism>
<evidence type="ECO:0000313" key="3">
    <source>
        <dbReference type="Proteomes" id="UP000188268"/>
    </source>
</evidence>
<dbReference type="AlphaFoldDB" id="A0A1R3HEM4"/>
<name>A0A1R3HEM4_COCAP</name>
<evidence type="ECO:0000256" key="1">
    <source>
        <dbReference type="SAM" id="MobiDB-lite"/>
    </source>
</evidence>
<dbReference type="OrthoDB" id="1305902at2759"/>
<keyword evidence="3" id="KW-1185">Reference proteome</keyword>
<comment type="caution">
    <text evidence="2">The sequence shown here is derived from an EMBL/GenBank/DDBJ whole genome shotgun (WGS) entry which is preliminary data.</text>
</comment>
<gene>
    <name evidence="2" type="ORF">CCACVL1_19854</name>
</gene>
<protein>
    <submittedName>
        <fullName evidence="2">Uncharacterized protein</fullName>
    </submittedName>
</protein>
<proteinExistence type="predicted"/>
<reference evidence="2 3" key="1">
    <citation type="submission" date="2013-09" db="EMBL/GenBank/DDBJ databases">
        <title>Corchorus capsularis genome sequencing.</title>
        <authorList>
            <person name="Alam M."/>
            <person name="Haque M.S."/>
            <person name="Islam M.S."/>
            <person name="Emdad E.M."/>
            <person name="Islam M.M."/>
            <person name="Ahmed B."/>
            <person name="Halim A."/>
            <person name="Hossen Q.M.M."/>
            <person name="Hossain M.Z."/>
            <person name="Ahmed R."/>
            <person name="Khan M.M."/>
            <person name="Islam R."/>
            <person name="Rashid M.M."/>
            <person name="Khan S.A."/>
            <person name="Rahman M.S."/>
            <person name="Alam M."/>
        </authorList>
    </citation>
    <scope>NUCLEOTIDE SEQUENCE [LARGE SCALE GENOMIC DNA]</scope>
    <source>
        <strain evidence="3">cv. CVL-1</strain>
        <tissue evidence="2">Whole seedling</tissue>
    </source>
</reference>
<dbReference type="Proteomes" id="UP000188268">
    <property type="component" value="Unassembled WGS sequence"/>
</dbReference>
<dbReference type="EMBL" id="AWWV01012159">
    <property type="protein sequence ID" value="OMO68752.1"/>
    <property type="molecule type" value="Genomic_DNA"/>
</dbReference>
<feature type="region of interest" description="Disordered" evidence="1">
    <location>
        <begin position="250"/>
        <end position="318"/>
    </location>
</feature>
<feature type="compositionally biased region" description="Basic and acidic residues" evidence="1">
    <location>
        <begin position="250"/>
        <end position="262"/>
    </location>
</feature>
<evidence type="ECO:0000313" key="2">
    <source>
        <dbReference type="EMBL" id="OMO68752.1"/>
    </source>
</evidence>